<dbReference type="STRING" id="1758689.SGUI_1290"/>
<accession>A0A1B1NB80</accession>
<proteinExistence type="predicted"/>
<gene>
    <name evidence="1" type="ORF">SGUI_1290</name>
</gene>
<sequence length="93" mass="9810">MTERDLLPLVHDAQQVAGLLAARRRGQEAEEDLALLLRETDAKALAGGAMLLADVDVGLLSHLTGEDYQQCVRRLTVDLESAVAGGGSGRPAC</sequence>
<dbReference type="EMBL" id="CP014989">
    <property type="protein sequence ID" value="ANS78686.1"/>
    <property type="molecule type" value="Genomic_DNA"/>
</dbReference>
<organism evidence="1 2">
    <name type="scientific">Serinicoccus hydrothermalis</name>
    <dbReference type="NCBI Taxonomy" id="1758689"/>
    <lineage>
        <taxon>Bacteria</taxon>
        <taxon>Bacillati</taxon>
        <taxon>Actinomycetota</taxon>
        <taxon>Actinomycetes</taxon>
        <taxon>Micrococcales</taxon>
        <taxon>Ornithinimicrobiaceae</taxon>
        <taxon>Serinicoccus</taxon>
    </lineage>
</organism>
<keyword evidence="2" id="KW-1185">Reference proteome</keyword>
<reference evidence="1 2" key="1">
    <citation type="submission" date="2016-03" db="EMBL/GenBank/DDBJ databases">
        <title>Shallow-sea hydrothermal system.</title>
        <authorList>
            <person name="Tang K."/>
        </authorList>
    </citation>
    <scope>NUCLEOTIDE SEQUENCE [LARGE SCALE GENOMIC DNA]</scope>
    <source>
        <strain evidence="1 2">JLT9</strain>
    </source>
</reference>
<name>A0A1B1NB80_9MICO</name>
<dbReference type="AlphaFoldDB" id="A0A1B1NB80"/>
<dbReference type="RefSeq" id="WP_066637821.1">
    <property type="nucleotide sequence ID" value="NZ_CP014989.1"/>
</dbReference>
<dbReference type="KEGG" id="serj:SGUI_1290"/>
<dbReference type="Proteomes" id="UP000092482">
    <property type="component" value="Chromosome"/>
</dbReference>
<protein>
    <submittedName>
        <fullName evidence="1">Uncharacterized protein</fullName>
    </submittedName>
</protein>
<evidence type="ECO:0000313" key="1">
    <source>
        <dbReference type="EMBL" id="ANS78686.1"/>
    </source>
</evidence>
<evidence type="ECO:0000313" key="2">
    <source>
        <dbReference type="Proteomes" id="UP000092482"/>
    </source>
</evidence>